<dbReference type="InterPro" id="IPR035069">
    <property type="entry name" value="TTHA1013/TTHA0281-like"/>
</dbReference>
<proteinExistence type="predicted"/>
<protein>
    <submittedName>
        <fullName evidence="2">HicB family protein</fullName>
    </submittedName>
</protein>
<evidence type="ECO:0000313" key="3">
    <source>
        <dbReference type="Proteomes" id="UP000323258"/>
    </source>
</evidence>
<gene>
    <name evidence="2" type="ORF">FY036_17470</name>
</gene>
<evidence type="ECO:0000259" key="1">
    <source>
        <dbReference type="Pfam" id="PF15919"/>
    </source>
</evidence>
<dbReference type="Gene3D" id="3.30.160.250">
    <property type="match status" value="1"/>
</dbReference>
<evidence type="ECO:0000313" key="2">
    <source>
        <dbReference type="EMBL" id="TYR30756.1"/>
    </source>
</evidence>
<accession>A0A5D4GPV4</accession>
<name>A0A5D4GPV4_9HYPH</name>
<dbReference type="AlphaFoldDB" id="A0A5D4GPV4"/>
<dbReference type="Pfam" id="PF15919">
    <property type="entry name" value="HicB_lk_antitox"/>
    <property type="match status" value="1"/>
</dbReference>
<dbReference type="OrthoDB" id="9807959at2"/>
<feature type="domain" description="HicB-like antitoxin of toxin-antitoxin system" evidence="1">
    <location>
        <begin position="5"/>
        <end position="79"/>
    </location>
</feature>
<sequence>MATHYIALIHKEEGSGYGVSFPDVPGVTTVADTLDDAIHEAGIALAFAFEDWQGPLPSPRSLDALRTDPGFREWSADAVVATVAPTQGMADAA</sequence>
<dbReference type="InterPro" id="IPR031807">
    <property type="entry name" value="HicB-like"/>
</dbReference>
<dbReference type="Proteomes" id="UP000323258">
    <property type="component" value="Unassembled WGS sequence"/>
</dbReference>
<reference evidence="2 3" key="2">
    <citation type="submission" date="2019-09" db="EMBL/GenBank/DDBJ databases">
        <title>Mesorhizobium sp. MaA-C15 isolated from Microcystis aeruginosa.</title>
        <authorList>
            <person name="Jeong S.E."/>
            <person name="Jin H.M."/>
            <person name="Jeon C.O."/>
        </authorList>
    </citation>
    <scope>NUCLEOTIDE SEQUENCE [LARGE SCALE GENOMIC DNA]</scope>
    <source>
        <strain evidence="2 3">MaA-C15</strain>
    </source>
</reference>
<comment type="caution">
    <text evidence="2">The sequence shown here is derived from an EMBL/GenBank/DDBJ whole genome shotgun (WGS) entry which is preliminary data.</text>
</comment>
<reference evidence="2 3" key="1">
    <citation type="submission" date="2019-08" db="EMBL/GenBank/DDBJ databases">
        <authorList>
            <person name="Seo Y.L."/>
        </authorList>
    </citation>
    <scope>NUCLEOTIDE SEQUENCE [LARGE SCALE GENOMIC DNA]</scope>
    <source>
        <strain evidence="2 3">MaA-C15</strain>
    </source>
</reference>
<organism evidence="2 3">
    <name type="scientific">Neoaquamicrobium microcysteis</name>
    <dbReference type="NCBI Taxonomy" id="2682781"/>
    <lineage>
        <taxon>Bacteria</taxon>
        <taxon>Pseudomonadati</taxon>
        <taxon>Pseudomonadota</taxon>
        <taxon>Alphaproteobacteria</taxon>
        <taxon>Hyphomicrobiales</taxon>
        <taxon>Phyllobacteriaceae</taxon>
        <taxon>Neoaquamicrobium</taxon>
    </lineage>
</organism>
<keyword evidence="3" id="KW-1185">Reference proteome</keyword>
<dbReference type="EMBL" id="VSZS01000066">
    <property type="protein sequence ID" value="TYR30756.1"/>
    <property type="molecule type" value="Genomic_DNA"/>
</dbReference>
<dbReference type="SUPFAM" id="SSF143100">
    <property type="entry name" value="TTHA1013/TTHA0281-like"/>
    <property type="match status" value="1"/>
</dbReference>